<accession>A0A0J9H556</accession>
<dbReference type="InterPro" id="IPR012062">
    <property type="entry name" value="GatZ/KbaZ-like"/>
</dbReference>
<keyword evidence="2" id="KW-0418">Kinase</keyword>
<dbReference type="AlphaFoldDB" id="A0A0J9H556"/>
<dbReference type="GO" id="GO:0005975">
    <property type="term" value="P:carbohydrate metabolic process"/>
    <property type="evidence" value="ECO:0007669"/>
    <property type="project" value="InterPro"/>
</dbReference>
<dbReference type="Gene3D" id="1.10.400.20">
    <property type="entry name" value="putative tagatose 6-phosphate kinase domain like"/>
    <property type="match status" value="1"/>
</dbReference>
<reference evidence="2 3" key="1">
    <citation type="submission" date="2015-06" db="EMBL/GenBank/DDBJ databases">
        <title>Draft genome sequence of an Alphaproteobacteria species associated to the Mediterranean sponge Oscarella lobularis.</title>
        <authorList>
            <person name="Jourda C."/>
            <person name="Santini S."/>
            <person name="Claverie J.-M."/>
        </authorList>
    </citation>
    <scope>NUCLEOTIDE SEQUENCE [LARGE SCALE GENOMIC DNA]</scope>
    <source>
        <strain evidence="2">IGS</strain>
    </source>
</reference>
<dbReference type="PATRIC" id="fig|1675527.3.peg.936"/>
<keyword evidence="2" id="KW-0808">Transferase</keyword>
<proteinExistence type="predicted"/>
<dbReference type="OrthoDB" id="1672942at2"/>
<dbReference type="RefSeq" id="WP_049641755.1">
    <property type="nucleotide sequence ID" value="NZ_LFTY01000001.1"/>
</dbReference>
<dbReference type="PANTHER" id="PTHR32502:SF2">
    <property type="entry name" value="D-TAGATOSE-1,6-BISPHOSPHATE ALDOLASE SUBUNIT KBAZ"/>
    <property type="match status" value="1"/>
</dbReference>
<keyword evidence="3" id="KW-1185">Reference proteome</keyword>
<dbReference type="EC" id="2.7.1.144" evidence="2"/>
<dbReference type="GO" id="GO:0005886">
    <property type="term" value="C:plasma membrane"/>
    <property type="evidence" value="ECO:0007669"/>
    <property type="project" value="TreeGrafter"/>
</dbReference>
<dbReference type="SUPFAM" id="SSF51569">
    <property type="entry name" value="Aldolase"/>
    <property type="match status" value="1"/>
</dbReference>
<name>A0A0J9H556_9RHOB</name>
<gene>
    <name evidence="2" type="ORF">AIOL_000877</name>
</gene>
<dbReference type="Proteomes" id="UP000037178">
    <property type="component" value="Unassembled WGS sequence"/>
</dbReference>
<evidence type="ECO:0000313" key="2">
    <source>
        <dbReference type="EMBL" id="KMW60713.1"/>
    </source>
</evidence>
<sequence length="420" mass="45456">MSLLDQIIRANRAGHGPAIPSVCSAHPDVLTASLLLARSLDRPLLIEATSNQVNHHGGYTGQTPADFIAGVRERADGLGLRQELLLFGGDHLGPQAWKAQDADSAMVEAEGMIAAYVQAGFTKIHLDCSEGCAGEPAALNDELAAARSAQLAEVAERAAPDASKLRYVIGTEVPPPGGARHDEDVIAPTPPDRAAATIAAHEKAFVARGQDAALTRVRGLVVQPGLEFAPGHIDHFPMDSPDHLSDVLSAHPDMCFEAHSTDYQKPEVFQELARRRVAILKVGPALTFAWREALYALSHVDVWQNGGAHISEVLEAAMTDAPKDWIGHYHGSADEQRQLRHFGYADRIRYYWARVDVAQAVDDLKARFDTMAVSAPLLWQYLPAQTRELAGELDLPPAMALLAAHVQIALRPYFDADPTC</sequence>
<dbReference type="PIRSF" id="PIRSF009264">
    <property type="entry name" value="TagBP_ald_AgaZ"/>
    <property type="match status" value="1"/>
</dbReference>
<dbReference type="InterPro" id="IPR050303">
    <property type="entry name" value="GatZ_KbaZ_carbometab"/>
</dbReference>
<dbReference type="GO" id="GO:0009401">
    <property type="term" value="P:phosphoenolpyruvate-dependent sugar phosphotransferase system"/>
    <property type="evidence" value="ECO:0007669"/>
    <property type="project" value="TreeGrafter"/>
</dbReference>
<evidence type="ECO:0000256" key="1">
    <source>
        <dbReference type="ARBA" id="ARBA00005007"/>
    </source>
</evidence>
<comment type="pathway">
    <text evidence="1">Carbohydrate metabolism.</text>
</comment>
<protein>
    <submittedName>
        <fullName evidence="2">Tagatose-6-phosphate kinase AgaZ</fullName>
        <ecNumber evidence="2">2.7.1.144</ecNumber>
    </submittedName>
</protein>
<dbReference type="PANTHER" id="PTHR32502">
    <property type="entry name" value="N-ACETYLGALACTOSAMINE PERMEASE II COMPONENT-RELATED"/>
    <property type="match status" value="1"/>
</dbReference>
<dbReference type="GO" id="GO:0009024">
    <property type="term" value="F:tagatose-6-phosphate kinase activity"/>
    <property type="evidence" value="ECO:0007669"/>
    <property type="project" value="UniProtKB-EC"/>
</dbReference>
<dbReference type="EMBL" id="LFTY01000001">
    <property type="protein sequence ID" value="KMW60713.1"/>
    <property type="molecule type" value="Genomic_DNA"/>
</dbReference>
<dbReference type="STRING" id="1675527.AIOL_000877"/>
<comment type="caution">
    <text evidence="2">The sequence shown here is derived from an EMBL/GenBank/DDBJ whole genome shotgun (WGS) entry which is preliminary data.</text>
</comment>
<organism evidence="2 3">
    <name type="scientific">Candidatus Rhodobacter oscarellae</name>
    <dbReference type="NCBI Taxonomy" id="1675527"/>
    <lineage>
        <taxon>Bacteria</taxon>
        <taxon>Pseudomonadati</taxon>
        <taxon>Pseudomonadota</taxon>
        <taxon>Alphaproteobacteria</taxon>
        <taxon>Rhodobacterales</taxon>
        <taxon>Rhodobacter group</taxon>
        <taxon>Rhodobacter</taxon>
    </lineage>
</organism>
<evidence type="ECO:0000313" key="3">
    <source>
        <dbReference type="Proteomes" id="UP000037178"/>
    </source>
</evidence>
<dbReference type="Pfam" id="PF08013">
    <property type="entry name" value="GatZ_KbaZ-like"/>
    <property type="match status" value="1"/>
</dbReference>
<dbReference type="Gene3D" id="3.20.20.70">
    <property type="entry name" value="Aldolase class I"/>
    <property type="match status" value="1"/>
</dbReference>
<dbReference type="InterPro" id="IPR013785">
    <property type="entry name" value="Aldolase_TIM"/>
</dbReference>